<evidence type="ECO:0000259" key="5">
    <source>
        <dbReference type="SMART" id="SM00862"/>
    </source>
</evidence>
<dbReference type="GO" id="GO:0003677">
    <property type="term" value="F:DNA binding"/>
    <property type="evidence" value="ECO:0007669"/>
    <property type="project" value="UniProtKB-KW"/>
</dbReference>
<dbReference type="Proteomes" id="UP000234632">
    <property type="component" value="Unassembled WGS sequence"/>
</dbReference>
<gene>
    <name evidence="6" type="ORF">AUQ48_14220</name>
</gene>
<organism evidence="6 7">
    <name type="scientific">Kocuria flava</name>
    <dbReference type="NCBI Taxonomy" id="446860"/>
    <lineage>
        <taxon>Bacteria</taxon>
        <taxon>Bacillati</taxon>
        <taxon>Actinomycetota</taxon>
        <taxon>Actinomycetes</taxon>
        <taxon>Micrococcales</taxon>
        <taxon>Micrococcaceae</taxon>
        <taxon>Kocuria</taxon>
    </lineage>
</organism>
<dbReference type="GO" id="GO:0006355">
    <property type="term" value="P:regulation of DNA-templated transcription"/>
    <property type="evidence" value="ECO:0007669"/>
    <property type="project" value="InterPro"/>
</dbReference>
<accession>A0A2N4T4K7</accession>
<evidence type="ECO:0000256" key="4">
    <source>
        <dbReference type="SAM" id="MobiDB-lite"/>
    </source>
</evidence>
<feature type="region of interest" description="Disordered" evidence="4">
    <location>
        <begin position="200"/>
        <end position="288"/>
    </location>
</feature>
<evidence type="ECO:0000313" key="6">
    <source>
        <dbReference type="EMBL" id="PLC13159.1"/>
    </source>
</evidence>
<keyword evidence="3" id="KW-0804">Transcription</keyword>
<evidence type="ECO:0000256" key="1">
    <source>
        <dbReference type="ARBA" id="ARBA00023015"/>
    </source>
</evidence>
<evidence type="ECO:0000256" key="3">
    <source>
        <dbReference type="ARBA" id="ARBA00023163"/>
    </source>
</evidence>
<name>A0A2N4T4K7_9MICC</name>
<sequence length="483" mass="50021">MGGPGGGTTTDPQLRLSWDRSLRRLAAPERCAPRLVLDRAGLHEALREGRAPLRLLLPVLDELLTPLAEDTGLVVAVTDPDGVLLHVRGATATRRRAEDMGFVAGADWSEEAVGTNAPGTALVLRRTVTVHREQHFYPEAHPWSCTAAPLLHPVTGELLGAVDLTGGDAAAAPAARALIGAAVRAARAELALALRADPAGPAAPGTPAPHPAADTVRSPVLPAGTRPAATPGPVPSGGSGRAPAEPAPVATGRRTGTRATAPPTTSGRTPAGAAGPGQDPGDRAPSAGARATVTALRVLGGHPPALVAGGQEHELTERHAEILLALARTPGGLSTAELSERLWDGRAQEATVRAEVLRLRRLLAPLGLGIASRPYRLTAPLDSDAGQVLGLLERGAHRRALRAYPGPLLPRSEAPWVVALRHRLAGLLREAVLTEGSAEAVRQYLALPEAADDAEAWALLLRLLPARSPARARAVLELERLGA</sequence>
<dbReference type="RefSeq" id="WP_180814701.1">
    <property type="nucleotide sequence ID" value="NZ_JARVWU010000005.1"/>
</dbReference>
<dbReference type="InterPro" id="IPR001867">
    <property type="entry name" value="OmpR/PhoB-type_DNA-bd"/>
</dbReference>
<comment type="caution">
    <text evidence="6">The sequence shown here is derived from an EMBL/GenBank/DDBJ whole genome shotgun (WGS) entry which is preliminary data.</text>
</comment>
<dbReference type="InterPro" id="IPR036388">
    <property type="entry name" value="WH-like_DNA-bd_sf"/>
</dbReference>
<keyword evidence="2" id="KW-0238">DNA-binding</keyword>
<dbReference type="Gene3D" id="3.30.450.40">
    <property type="match status" value="1"/>
</dbReference>
<dbReference type="InterPro" id="IPR016032">
    <property type="entry name" value="Sig_transdc_resp-reg_C-effctor"/>
</dbReference>
<reference evidence="6 7" key="1">
    <citation type="submission" date="2015-12" db="EMBL/GenBank/DDBJ databases">
        <authorList>
            <person name="Shamseldin A."/>
            <person name="Moawad H."/>
            <person name="Abd El-Rahim W.M."/>
            <person name="Sadowsky M.J."/>
        </authorList>
    </citation>
    <scope>NUCLEOTIDE SEQUENCE [LARGE SCALE GENOMIC DNA]</scope>
    <source>
        <strain evidence="6 7">S43</strain>
    </source>
</reference>
<keyword evidence="1" id="KW-0805">Transcription regulation</keyword>
<feature type="compositionally biased region" description="Low complexity" evidence="4">
    <location>
        <begin position="250"/>
        <end position="285"/>
    </location>
</feature>
<dbReference type="GO" id="GO:0000160">
    <property type="term" value="P:phosphorelay signal transduction system"/>
    <property type="evidence" value="ECO:0007669"/>
    <property type="project" value="InterPro"/>
</dbReference>
<dbReference type="InterPro" id="IPR029016">
    <property type="entry name" value="GAF-like_dom_sf"/>
</dbReference>
<evidence type="ECO:0000256" key="2">
    <source>
        <dbReference type="ARBA" id="ARBA00023125"/>
    </source>
</evidence>
<dbReference type="EMBL" id="LOMZ01000001">
    <property type="protein sequence ID" value="PLC13159.1"/>
    <property type="molecule type" value="Genomic_DNA"/>
</dbReference>
<dbReference type="SMART" id="SM00862">
    <property type="entry name" value="Trans_reg_C"/>
    <property type="match status" value="1"/>
</dbReference>
<dbReference type="Gene3D" id="1.10.10.10">
    <property type="entry name" value="Winged helix-like DNA-binding domain superfamily/Winged helix DNA-binding domain"/>
    <property type="match status" value="1"/>
</dbReference>
<evidence type="ECO:0000313" key="7">
    <source>
        <dbReference type="Proteomes" id="UP000234632"/>
    </source>
</evidence>
<dbReference type="SUPFAM" id="SSF46894">
    <property type="entry name" value="C-terminal effector domain of the bipartite response regulators"/>
    <property type="match status" value="1"/>
</dbReference>
<feature type="compositionally biased region" description="Low complexity" evidence="4">
    <location>
        <begin position="222"/>
        <end position="231"/>
    </location>
</feature>
<feature type="domain" description="OmpR/PhoB-type" evidence="5">
    <location>
        <begin position="310"/>
        <end position="377"/>
    </location>
</feature>
<proteinExistence type="predicted"/>
<protein>
    <recommendedName>
        <fullName evidence="5">OmpR/PhoB-type domain-containing protein</fullName>
    </recommendedName>
</protein>
<dbReference type="AlphaFoldDB" id="A0A2N4T4K7"/>